<dbReference type="OrthoDB" id="9795530at2"/>
<reference evidence="2 3" key="1">
    <citation type="submission" date="2016-10" db="EMBL/GenBank/DDBJ databases">
        <authorList>
            <person name="de Groot N.N."/>
        </authorList>
    </citation>
    <scope>NUCLEOTIDE SEQUENCE [LARGE SCALE GENOMIC DNA]</scope>
    <source>
        <strain evidence="2 3">DSM 4180</strain>
    </source>
</reference>
<sequence>MSSIRVRAQLKDGVTQVRTLISHPMETGQRTGSDGKKIPAHYITKVQARVGDRHVLTAHWGPGISRNPYLSFEFEGASAGDLLSLSWVDNLGESDSTQVEIA</sequence>
<dbReference type="Pfam" id="PF08770">
    <property type="entry name" value="SoxZ"/>
    <property type="match status" value="1"/>
</dbReference>
<protein>
    <submittedName>
        <fullName evidence="2">Sulfur compound chelating protein SoxZ</fullName>
    </submittedName>
</protein>
<dbReference type="RefSeq" id="WP_090483744.1">
    <property type="nucleotide sequence ID" value="NZ_FOUO01000003.1"/>
</dbReference>
<proteinExistence type="predicted"/>
<feature type="domain" description="Sulphur oxidation protein SoxZ" evidence="1">
    <location>
        <begin position="5"/>
        <end position="99"/>
    </location>
</feature>
<dbReference type="AlphaFoldDB" id="A0A1I4Q0G3"/>
<dbReference type="InterPro" id="IPR013783">
    <property type="entry name" value="Ig-like_fold"/>
</dbReference>
<gene>
    <name evidence="2" type="ORF">SAMN05421721_10338</name>
</gene>
<dbReference type="EMBL" id="FOUO01000003">
    <property type="protein sequence ID" value="SFM33547.1"/>
    <property type="molecule type" value="Genomic_DNA"/>
</dbReference>
<dbReference type="InterPro" id="IPR030995">
    <property type="entry name" value="SoxZ"/>
</dbReference>
<dbReference type="Proteomes" id="UP000199556">
    <property type="component" value="Unassembled WGS sequence"/>
</dbReference>
<evidence type="ECO:0000259" key="1">
    <source>
        <dbReference type="Pfam" id="PF08770"/>
    </source>
</evidence>
<dbReference type="Gene3D" id="2.60.40.10">
    <property type="entry name" value="Immunoglobulins"/>
    <property type="match status" value="1"/>
</dbReference>
<dbReference type="SUPFAM" id="SSF81296">
    <property type="entry name" value="E set domains"/>
    <property type="match status" value="1"/>
</dbReference>
<name>A0A1I4Q0G3_ECTMO</name>
<accession>A0A1I4Q0G3</accession>
<organism evidence="2 3">
    <name type="scientific">Ectothiorhodospira mobilis</name>
    <dbReference type="NCBI Taxonomy" id="195064"/>
    <lineage>
        <taxon>Bacteria</taxon>
        <taxon>Pseudomonadati</taxon>
        <taxon>Pseudomonadota</taxon>
        <taxon>Gammaproteobacteria</taxon>
        <taxon>Chromatiales</taxon>
        <taxon>Ectothiorhodospiraceae</taxon>
        <taxon>Ectothiorhodospira</taxon>
    </lineage>
</organism>
<evidence type="ECO:0000313" key="3">
    <source>
        <dbReference type="Proteomes" id="UP000199556"/>
    </source>
</evidence>
<dbReference type="InterPro" id="IPR014880">
    <property type="entry name" value="SoxZ_dom"/>
</dbReference>
<dbReference type="NCBIfam" id="TIGR04490">
    <property type="entry name" value="SoxZ_true"/>
    <property type="match status" value="1"/>
</dbReference>
<keyword evidence="3" id="KW-1185">Reference proteome</keyword>
<evidence type="ECO:0000313" key="2">
    <source>
        <dbReference type="EMBL" id="SFM33547.1"/>
    </source>
</evidence>
<dbReference type="InterPro" id="IPR014756">
    <property type="entry name" value="Ig_E-set"/>
</dbReference>
<dbReference type="STRING" id="195064.SAMN05421721_10338"/>